<evidence type="ECO:0000313" key="7">
    <source>
        <dbReference type="EMBL" id="OIJ96365.1"/>
    </source>
</evidence>
<feature type="binding site" evidence="5">
    <location>
        <position position="164"/>
    </location>
    <ligand>
        <name>Fe cation</name>
        <dbReference type="ChEBI" id="CHEBI:24875"/>
    </ligand>
</feature>
<dbReference type="InterPro" id="IPR041735">
    <property type="entry name" value="4OHPhenylPyrv_dOase_C"/>
</dbReference>
<dbReference type="Pfam" id="PF14696">
    <property type="entry name" value="Glyoxalase_5"/>
    <property type="match status" value="1"/>
</dbReference>
<dbReference type="CDD" id="cd08342">
    <property type="entry name" value="HPPD_N_like"/>
    <property type="match status" value="1"/>
</dbReference>
<feature type="binding site" evidence="5">
    <location>
        <position position="246"/>
    </location>
    <ligand>
        <name>Fe cation</name>
        <dbReference type="ChEBI" id="CHEBI:24875"/>
    </ligand>
</feature>
<accession>A0A1S2PSJ9</accession>
<feature type="domain" description="VOC" evidence="6">
    <location>
        <begin position="161"/>
        <end position="315"/>
    </location>
</feature>
<gene>
    <name evidence="7" type="ORF">BIV23_33015</name>
</gene>
<dbReference type="InterPro" id="IPR005956">
    <property type="entry name" value="4OHPhenylPyrv_dOase"/>
</dbReference>
<dbReference type="PROSITE" id="PS51819">
    <property type="entry name" value="VOC"/>
    <property type="match status" value="2"/>
</dbReference>
<dbReference type="PIRSF" id="PIRSF009283">
    <property type="entry name" value="HPP_dOase"/>
    <property type="match status" value="1"/>
</dbReference>
<comment type="similarity">
    <text evidence="1">Belongs to the 4HPPD family.</text>
</comment>
<evidence type="ECO:0000256" key="4">
    <source>
        <dbReference type="ARBA" id="ARBA00023004"/>
    </source>
</evidence>
<dbReference type="InterPro" id="IPR037523">
    <property type="entry name" value="VOC_core"/>
</dbReference>
<keyword evidence="2 5" id="KW-0479">Metal-binding</keyword>
<dbReference type="InterPro" id="IPR041736">
    <property type="entry name" value="4OHPhenylPyrv_dOase_N"/>
</dbReference>
<dbReference type="Proteomes" id="UP000179642">
    <property type="component" value="Unassembled WGS sequence"/>
</dbReference>
<keyword evidence="7" id="KW-0223">Dioxygenase</keyword>
<keyword evidence="4 5" id="KW-0408">Iron</keyword>
<reference evidence="7 8" key="1">
    <citation type="submission" date="2016-10" db="EMBL/GenBank/DDBJ databases">
        <title>Genome sequence of Streptomyces sp. MUSC 1.</title>
        <authorList>
            <person name="Lee L.-H."/>
            <person name="Ser H.-L."/>
            <person name="Law J.W.-F."/>
        </authorList>
    </citation>
    <scope>NUCLEOTIDE SEQUENCE [LARGE SCALE GENOMIC DNA]</scope>
    <source>
        <strain evidence="7 8">MUSC 1</strain>
    </source>
</reference>
<protein>
    <submittedName>
        <fullName evidence="7">4-hydroxyphenylpyruvate dioxygenase</fullName>
    </submittedName>
</protein>
<sequence>MQVLRDARLDHVEFYVEDIDATVKDLASKYAFQLAGTSSASIQSHRSIALRQGGIVLLLTQGLTEDSPVSAWVRTHGDGVANIWLRTPSVDAAFAEAVANGAEAVLQPVERAGVLVAGFGAFGDVQHGLVERPDDAAPGQLPPGIVPAPESAAQVPAEFGVLDHFAYLVGAGDLRNAVKFYESVLGFSVIFEDRTMVGGQGMDSQVVRNAAGDVTFTIVESAAKPGQSLDFIAEFVQNNAGPGVEHIAFSCADIVTAVQKLRGRGVDFLDTPGAYYDLLPDRLGGVARHELEQLRELGILADRDHGGELFQIFTHSTHPRNTFFFEVIERVGAETFGKGNVKALFEARKAERSQREER</sequence>
<dbReference type="OrthoDB" id="9780241at2"/>
<comment type="caution">
    <text evidence="7">The sequence shown here is derived from an EMBL/GenBank/DDBJ whole genome shotgun (WGS) entry which is preliminary data.</text>
</comment>
<dbReference type="SUPFAM" id="SSF54593">
    <property type="entry name" value="Glyoxalase/Bleomycin resistance protein/Dihydroxybiphenyl dioxygenase"/>
    <property type="match status" value="1"/>
</dbReference>
<dbReference type="EMBL" id="MLYO01000062">
    <property type="protein sequence ID" value="OIJ96365.1"/>
    <property type="molecule type" value="Genomic_DNA"/>
</dbReference>
<dbReference type="CDD" id="cd07250">
    <property type="entry name" value="HPPD_C_like"/>
    <property type="match status" value="1"/>
</dbReference>
<dbReference type="PANTHER" id="PTHR11959">
    <property type="entry name" value="4-HYDROXYPHENYLPYRUVATE DIOXYGENASE"/>
    <property type="match status" value="1"/>
</dbReference>
<dbReference type="AlphaFoldDB" id="A0A1S2PSJ9"/>
<name>A0A1S2PSJ9_9ACTN</name>
<comment type="cofactor">
    <cofactor evidence="5">
        <name>Fe cation</name>
        <dbReference type="ChEBI" id="CHEBI:24875"/>
    </cofactor>
    <text evidence="5">Binds 1 Fe cation per subunit.</text>
</comment>
<keyword evidence="3" id="KW-0677">Repeat</keyword>
<dbReference type="InterPro" id="IPR004360">
    <property type="entry name" value="Glyas_Fos-R_dOase_dom"/>
</dbReference>
<feature type="domain" description="VOC" evidence="6">
    <location>
        <begin position="8"/>
        <end position="132"/>
    </location>
</feature>
<evidence type="ECO:0000256" key="5">
    <source>
        <dbReference type="PIRSR" id="PIRSR009283-1"/>
    </source>
</evidence>
<feature type="binding site" evidence="5">
    <location>
        <position position="326"/>
    </location>
    <ligand>
        <name>Fe cation</name>
        <dbReference type="ChEBI" id="CHEBI:24875"/>
    </ligand>
</feature>
<organism evidence="7 8">
    <name type="scientific">Streptomyces monashensis</name>
    <dbReference type="NCBI Taxonomy" id="1678012"/>
    <lineage>
        <taxon>Bacteria</taxon>
        <taxon>Bacillati</taxon>
        <taxon>Actinomycetota</taxon>
        <taxon>Actinomycetes</taxon>
        <taxon>Kitasatosporales</taxon>
        <taxon>Streptomycetaceae</taxon>
        <taxon>Streptomyces</taxon>
    </lineage>
</organism>
<evidence type="ECO:0000256" key="2">
    <source>
        <dbReference type="ARBA" id="ARBA00022723"/>
    </source>
</evidence>
<keyword evidence="7" id="KW-0670">Pyruvate</keyword>
<dbReference type="GO" id="GO:0006572">
    <property type="term" value="P:L-tyrosine catabolic process"/>
    <property type="evidence" value="ECO:0007669"/>
    <property type="project" value="TreeGrafter"/>
</dbReference>
<keyword evidence="7" id="KW-0560">Oxidoreductase</keyword>
<evidence type="ECO:0000256" key="1">
    <source>
        <dbReference type="ARBA" id="ARBA00005877"/>
    </source>
</evidence>
<dbReference type="Gene3D" id="3.10.180.10">
    <property type="entry name" value="2,3-Dihydroxybiphenyl 1,2-Dioxygenase, domain 1"/>
    <property type="match status" value="2"/>
</dbReference>
<dbReference type="Pfam" id="PF00903">
    <property type="entry name" value="Glyoxalase"/>
    <property type="match status" value="1"/>
</dbReference>
<evidence type="ECO:0000313" key="8">
    <source>
        <dbReference type="Proteomes" id="UP000179642"/>
    </source>
</evidence>
<evidence type="ECO:0000256" key="3">
    <source>
        <dbReference type="ARBA" id="ARBA00022737"/>
    </source>
</evidence>
<dbReference type="GO" id="GO:0003868">
    <property type="term" value="F:4-hydroxyphenylpyruvate dioxygenase activity"/>
    <property type="evidence" value="ECO:0007669"/>
    <property type="project" value="InterPro"/>
</dbReference>
<dbReference type="GO" id="GO:0046872">
    <property type="term" value="F:metal ion binding"/>
    <property type="evidence" value="ECO:0007669"/>
    <property type="project" value="UniProtKB-KW"/>
</dbReference>
<dbReference type="NCBIfam" id="TIGR01263">
    <property type="entry name" value="4HPPD"/>
    <property type="match status" value="1"/>
</dbReference>
<keyword evidence="8" id="KW-1185">Reference proteome</keyword>
<proteinExistence type="inferred from homology"/>
<dbReference type="PANTHER" id="PTHR11959:SF1">
    <property type="entry name" value="4-HYDROXYPHENYLPYRUVATE DIOXYGENASE"/>
    <property type="match status" value="1"/>
</dbReference>
<dbReference type="InterPro" id="IPR029068">
    <property type="entry name" value="Glyas_Bleomycin-R_OHBP_Dase"/>
</dbReference>
<evidence type="ECO:0000259" key="6">
    <source>
        <dbReference type="PROSITE" id="PS51819"/>
    </source>
</evidence>